<dbReference type="Gene3D" id="2.60.40.2630">
    <property type="match status" value="1"/>
</dbReference>
<dbReference type="InterPro" id="IPR011050">
    <property type="entry name" value="Pectin_lyase_fold/virulence"/>
</dbReference>
<dbReference type="RefSeq" id="WP_074556799.1">
    <property type="nucleotide sequence ID" value="NZ_FMYE01000004.1"/>
</dbReference>
<evidence type="ECO:0000256" key="2">
    <source>
        <dbReference type="ARBA" id="ARBA00022801"/>
    </source>
</evidence>
<dbReference type="Proteomes" id="UP000183670">
    <property type="component" value="Unassembled WGS sequence"/>
</dbReference>
<dbReference type="CDD" id="cd13121">
    <property type="entry name" value="BF2867_like_C"/>
    <property type="match status" value="1"/>
</dbReference>
<dbReference type="Gene3D" id="2.60.40.2620">
    <property type="entry name" value="Fimbrillin-like"/>
    <property type="match status" value="1"/>
</dbReference>
<dbReference type="AlphaFoldDB" id="A0A1G6G1T1"/>
<dbReference type="InterPro" id="IPR025049">
    <property type="entry name" value="Mfa-like_1"/>
</dbReference>
<evidence type="ECO:0000256" key="4">
    <source>
        <dbReference type="SAM" id="MobiDB-lite"/>
    </source>
</evidence>
<evidence type="ECO:0000313" key="7">
    <source>
        <dbReference type="Proteomes" id="UP000183670"/>
    </source>
</evidence>
<dbReference type="GO" id="GO:0009279">
    <property type="term" value="C:cell outer membrane"/>
    <property type="evidence" value="ECO:0007669"/>
    <property type="project" value="TreeGrafter"/>
</dbReference>
<keyword evidence="2" id="KW-0378">Hydrolase</keyword>
<dbReference type="Pfam" id="PF13149">
    <property type="entry name" value="Mfa_like_1"/>
    <property type="match status" value="1"/>
</dbReference>
<comment type="similarity">
    <text evidence="1">Belongs to the pectinesterase family.</text>
</comment>
<dbReference type="InterPro" id="IPR012334">
    <property type="entry name" value="Pectin_lyas_fold"/>
</dbReference>
<dbReference type="Gene3D" id="2.160.20.10">
    <property type="entry name" value="Single-stranded right-handed beta-helix, Pectin lyase-like"/>
    <property type="match status" value="1"/>
</dbReference>
<proteinExistence type="inferred from homology"/>
<gene>
    <name evidence="6" type="ORF">SAMN05192581_100457</name>
</gene>
<keyword evidence="3" id="KW-0063">Aspartyl esterase</keyword>
<dbReference type="InterPro" id="IPR000070">
    <property type="entry name" value="Pectinesterase_cat"/>
</dbReference>
<dbReference type="SUPFAM" id="SSF51126">
    <property type="entry name" value="Pectin lyase-like"/>
    <property type="match status" value="1"/>
</dbReference>
<dbReference type="PANTHER" id="PTHR31321">
    <property type="entry name" value="ACYL-COA THIOESTER HYDROLASE YBHC-RELATED"/>
    <property type="match status" value="1"/>
</dbReference>
<name>A0A1G6G1T1_BACOV</name>
<organism evidence="6 7">
    <name type="scientific">Bacteroides ovatus</name>
    <dbReference type="NCBI Taxonomy" id="28116"/>
    <lineage>
        <taxon>Bacteria</taxon>
        <taxon>Pseudomonadati</taxon>
        <taxon>Bacteroidota</taxon>
        <taxon>Bacteroidia</taxon>
        <taxon>Bacteroidales</taxon>
        <taxon>Bacteroidaceae</taxon>
        <taxon>Bacteroides</taxon>
    </lineage>
</organism>
<evidence type="ECO:0000256" key="3">
    <source>
        <dbReference type="ARBA" id="ARBA00023085"/>
    </source>
</evidence>
<accession>A0A1G6G1T1</accession>
<dbReference type="InterPro" id="IPR042278">
    <property type="entry name" value="Mfa-like_1_N"/>
</dbReference>
<feature type="region of interest" description="Disordered" evidence="4">
    <location>
        <begin position="296"/>
        <end position="320"/>
    </location>
</feature>
<evidence type="ECO:0000259" key="5">
    <source>
        <dbReference type="Pfam" id="PF01095"/>
    </source>
</evidence>
<protein>
    <submittedName>
        <fullName evidence="6">Pectinesterase</fullName>
    </submittedName>
</protein>
<dbReference type="EMBL" id="FMYE01000004">
    <property type="protein sequence ID" value="SDB75815.1"/>
    <property type="molecule type" value="Genomic_DNA"/>
</dbReference>
<dbReference type="PANTHER" id="PTHR31321:SF57">
    <property type="entry name" value="PECTINESTERASE 53-RELATED"/>
    <property type="match status" value="1"/>
</dbReference>
<dbReference type="Pfam" id="PF01095">
    <property type="entry name" value="Pectinesterase"/>
    <property type="match status" value="1"/>
</dbReference>
<reference evidence="6 7" key="1">
    <citation type="submission" date="2016-10" db="EMBL/GenBank/DDBJ databases">
        <authorList>
            <person name="de Groot N.N."/>
        </authorList>
    </citation>
    <scope>NUCLEOTIDE SEQUENCE [LARGE SCALE GENOMIC DNA]</scope>
    <source>
        <strain evidence="6 7">NLAE-zl-C500</strain>
    </source>
</reference>
<feature type="domain" description="Pectinesterase catalytic" evidence="5">
    <location>
        <begin position="586"/>
        <end position="671"/>
    </location>
</feature>
<dbReference type="GO" id="GO:0042545">
    <property type="term" value="P:cell wall modification"/>
    <property type="evidence" value="ECO:0007669"/>
    <property type="project" value="InterPro"/>
</dbReference>
<evidence type="ECO:0000313" key="6">
    <source>
        <dbReference type="EMBL" id="SDB75815.1"/>
    </source>
</evidence>
<dbReference type="CDD" id="cd13120">
    <property type="entry name" value="BF2867_like_N"/>
    <property type="match status" value="1"/>
</dbReference>
<dbReference type="GO" id="GO:0030599">
    <property type="term" value="F:pectinesterase activity"/>
    <property type="evidence" value="ECO:0007669"/>
    <property type="project" value="InterPro"/>
</dbReference>
<sequence length="804" mass="88392">MKLFHSLIYPLLGGLLCLSCSDDEQDTGTKQPATTGEVTFGVDLTGFSTRVTQDGSSWNNGDKIGAYVLDMKTLEPATEAANVPYVCSEEGASVSFASTTPLKVQNDGTPVKFVAYYPYNADIRNFNYPVQLAAQERGSTACDLLYAATNEEYIYAPENEPHIALNFSHRLAKVILKFVDLEKNPLEVSDVRVEGMQTEASFNVQTDVLTVDESSVATITPYHNATTGFYEAIILPSALKDSYKVSFVLDDREKEWIFTNLDIALPQFHKGYSYTFALYIDDSGFVEMGRLENVDGGNSSAPWEDGSSEDGTAEGDKTPVSGYAFTPADGTQQALADTELKITFEGAAPELGTSGCIRIYRMSDHKLVDEINMAERRQSIVDGVTKLNTWMDIIGVTPTGSSVSRRIVNYYPARVEGNNFIIKPHQQRLQHDTEYYVTIEQAAVKQTDFKGVYGRAWTFKTKPAPAVTGPNYEVKISHTDPNADFYTLQGAIDFCATQVGLDAPKTFRMDDGIYQEIIYLRDQSNITIKGNAGDNTAVNIQYDNSNDINGGIGGGTNIDQFAPAGTIVPSSGGRSVVILDGNSDKIRFENVTIENAYGWTLGKNGQAEALYINNKSAAFINCRVLSFQDTLLPGGGYNWFKDCFIAGATDFIWGSGKVVLFEDCQLHAPTGTRAVMQARVRAGYLGYVFLNSRFTVGEGVTNSTLIYQFEPDNLTFLNCTFADVYGPNFVGENKPLTPAVPTVATGCKLYNCKTESGSDIYQSIPAAVRNTILQLSKEQYDQYFGTREIIMSWDGYTDAAWFKE</sequence>
<evidence type="ECO:0000256" key="1">
    <source>
        <dbReference type="ARBA" id="ARBA00008891"/>
    </source>
</evidence>